<accession>A0AAE0UIM2</accession>
<dbReference type="EMBL" id="JAUCMX010000136">
    <property type="protein sequence ID" value="KAK3506147.1"/>
    <property type="molecule type" value="Genomic_DNA"/>
</dbReference>
<organism evidence="2 3">
    <name type="scientific">Hemibagrus guttatus</name>
    <dbReference type="NCBI Taxonomy" id="175788"/>
    <lineage>
        <taxon>Eukaryota</taxon>
        <taxon>Metazoa</taxon>
        <taxon>Chordata</taxon>
        <taxon>Craniata</taxon>
        <taxon>Vertebrata</taxon>
        <taxon>Euteleostomi</taxon>
        <taxon>Actinopterygii</taxon>
        <taxon>Neopterygii</taxon>
        <taxon>Teleostei</taxon>
        <taxon>Ostariophysi</taxon>
        <taxon>Siluriformes</taxon>
        <taxon>Bagridae</taxon>
        <taxon>Hemibagrus</taxon>
    </lineage>
</organism>
<reference evidence="2" key="1">
    <citation type="submission" date="2023-06" db="EMBL/GenBank/DDBJ databases">
        <title>Male Hemibagrus guttatus genome.</title>
        <authorList>
            <person name="Bian C."/>
        </authorList>
    </citation>
    <scope>NUCLEOTIDE SEQUENCE</scope>
    <source>
        <strain evidence="2">Male_cb2023</strain>
        <tissue evidence="2">Muscle</tissue>
    </source>
</reference>
<proteinExistence type="predicted"/>
<feature type="region of interest" description="Disordered" evidence="1">
    <location>
        <begin position="114"/>
        <end position="134"/>
    </location>
</feature>
<dbReference type="AlphaFoldDB" id="A0AAE0UIM2"/>
<evidence type="ECO:0000313" key="2">
    <source>
        <dbReference type="EMBL" id="KAK3506147.1"/>
    </source>
</evidence>
<feature type="compositionally biased region" description="Basic and acidic residues" evidence="1">
    <location>
        <begin position="119"/>
        <end position="134"/>
    </location>
</feature>
<evidence type="ECO:0000313" key="3">
    <source>
        <dbReference type="Proteomes" id="UP001274896"/>
    </source>
</evidence>
<protein>
    <submittedName>
        <fullName evidence="2">Uncharacterized protein</fullName>
    </submittedName>
</protein>
<name>A0AAE0UIM2_9TELE</name>
<sequence>MSFFYTKERFSMARRNCNNTLQQKAMPGLMRRNRDILSSMREGAAMPIAPGLSRRPTRQDFSQQTAGPEEVLKKLSDKMKPETSTYRKNYAASHEVVKSFNVPGDRYSVLNSVQNMSDTEDRSEPPEATTEKEHQIRADITDTVLQYITSTSFKNQLSLRIMGEIDAKIAKAVSQVQNKQHAVRFATARHKEQYYSQEQQSSNNLSTPGFSEGVASLIGYALMSVREKVKNTFTSHKLQTESPSACNTVTEIVDRVFESILDSLTPANDDNSHLNRDVSTDEDSSMIDTLASCVYDAASESSLHSTDSDVRCQSLFYEPESEDEVSSITDQDIEMFDTVELPMQNLVLCTDSQGKSTTGLLSKGFDQPSEPEHKAEDEGILAAPQIMSRLDDPLTSSIESDSDLATSVLEVSAASEETTPTYITSRRVQMIECQECAWPVPSPPSGDKPNTVKLRTLVLCTDSQGKSTTGLLSKGFDQPSEPEHKAEDECILASPQIMSRLDDPLTSSVDSDSDLATSVLEVSAASEETTPTYITSRRVQMIGCQECAWPVPSPPSGDKPSKGIFLCYIA</sequence>
<dbReference type="Proteomes" id="UP001274896">
    <property type="component" value="Unassembled WGS sequence"/>
</dbReference>
<comment type="caution">
    <text evidence="2">The sequence shown here is derived from an EMBL/GenBank/DDBJ whole genome shotgun (WGS) entry which is preliminary data.</text>
</comment>
<feature type="region of interest" description="Disordered" evidence="1">
    <location>
        <begin position="48"/>
        <end position="68"/>
    </location>
</feature>
<gene>
    <name evidence="2" type="ORF">QTP70_019823</name>
</gene>
<keyword evidence="3" id="KW-1185">Reference proteome</keyword>
<evidence type="ECO:0000256" key="1">
    <source>
        <dbReference type="SAM" id="MobiDB-lite"/>
    </source>
</evidence>